<evidence type="ECO:0000313" key="2">
    <source>
        <dbReference type="EMBL" id="RYR41082.1"/>
    </source>
</evidence>
<keyword evidence="1" id="KW-0479">Metal-binding</keyword>
<comment type="caution">
    <text evidence="2">The sequence shown here is derived from an EMBL/GenBank/DDBJ whole genome shotgun (WGS) entry which is preliminary data.</text>
</comment>
<evidence type="ECO:0000313" key="3">
    <source>
        <dbReference type="Proteomes" id="UP000289738"/>
    </source>
</evidence>
<accession>A0A445BR02</accession>
<dbReference type="AlphaFoldDB" id="A0A445BR02"/>
<protein>
    <recommendedName>
        <fullName evidence="1">Protein FAR1-RELATED SEQUENCE</fullName>
    </recommendedName>
</protein>
<organism evidence="2 3">
    <name type="scientific">Arachis hypogaea</name>
    <name type="common">Peanut</name>
    <dbReference type="NCBI Taxonomy" id="3818"/>
    <lineage>
        <taxon>Eukaryota</taxon>
        <taxon>Viridiplantae</taxon>
        <taxon>Streptophyta</taxon>
        <taxon>Embryophyta</taxon>
        <taxon>Tracheophyta</taxon>
        <taxon>Spermatophyta</taxon>
        <taxon>Magnoliopsida</taxon>
        <taxon>eudicotyledons</taxon>
        <taxon>Gunneridae</taxon>
        <taxon>Pentapetalae</taxon>
        <taxon>rosids</taxon>
        <taxon>fabids</taxon>
        <taxon>Fabales</taxon>
        <taxon>Fabaceae</taxon>
        <taxon>Papilionoideae</taxon>
        <taxon>50 kb inversion clade</taxon>
        <taxon>dalbergioids sensu lato</taxon>
        <taxon>Dalbergieae</taxon>
        <taxon>Pterocarpus clade</taxon>
        <taxon>Arachis</taxon>
    </lineage>
</organism>
<name>A0A445BR02_ARAHY</name>
<dbReference type="Proteomes" id="UP000289738">
    <property type="component" value="Chromosome A08"/>
</dbReference>
<dbReference type="EMBL" id="SDMP01000008">
    <property type="protein sequence ID" value="RYR41082.1"/>
    <property type="molecule type" value="Genomic_DNA"/>
</dbReference>
<dbReference type="InterPro" id="IPR031052">
    <property type="entry name" value="FHY3/FAR1"/>
</dbReference>
<comment type="similarity">
    <text evidence="1">Belongs to the FHY3/FAR1 family.</text>
</comment>
<keyword evidence="1" id="KW-0862">Zinc</keyword>
<dbReference type="PANTHER" id="PTHR31669">
    <property type="entry name" value="PROTEIN FAR1-RELATED SEQUENCE 10-RELATED"/>
    <property type="match status" value="1"/>
</dbReference>
<keyword evidence="3" id="KW-1185">Reference proteome</keyword>
<dbReference type="GO" id="GO:0006355">
    <property type="term" value="P:regulation of DNA-templated transcription"/>
    <property type="evidence" value="ECO:0007669"/>
    <property type="project" value="UniProtKB-UniRule"/>
</dbReference>
<dbReference type="GO" id="GO:0005634">
    <property type="term" value="C:nucleus"/>
    <property type="evidence" value="ECO:0007669"/>
    <property type="project" value="UniProtKB-SubCell"/>
</dbReference>
<comment type="subcellular location">
    <subcellularLocation>
        <location evidence="1">Nucleus</location>
    </subcellularLocation>
</comment>
<reference evidence="2 3" key="1">
    <citation type="submission" date="2019-01" db="EMBL/GenBank/DDBJ databases">
        <title>Sequencing of cultivated peanut Arachis hypogaea provides insights into genome evolution and oil improvement.</title>
        <authorList>
            <person name="Chen X."/>
        </authorList>
    </citation>
    <scope>NUCLEOTIDE SEQUENCE [LARGE SCALE GENOMIC DNA]</scope>
    <source>
        <strain evidence="3">cv. Fuhuasheng</strain>
        <tissue evidence="2">Leaves</tissue>
    </source>
</reference>
<comment type="function">
    <text evidence="1">Putative transcription activator involved in regulating light control of development.</text>
</comment>
<gene>
    <name evidence="2" type="ORF">Ahy_A08g037480</name>
</gene>
<proteinExistence type="inferred from homology"/>
<sequence>MSNIGGPKFTRMFRDCMLGDYNVRTFQRKWFEMVEKFGVADKKWVQDMYEKRHSWAITHIRRKFFAGSRTTSRCKGLHAVISRYVKSRYSYTEILHHFHRCLMFVRAKEVEADFECAKCDPVSDIAEMDQGCKAYGGAVDGRDLGFCTTNATLVPDGLIPESVQDCMSQH</sequence>
<dbReference type="PANTHER" id="PTHR31669:SF292">
    <property type="entry name" value="OS02G0262500 PROTEIN"/>
    <property type="match status" value="1"/>
</dbReference>
<dbReference type="GO" id="GO:0008270">
    <property type="term" value="F:zinc ion binding"/>
    <property type="evidence" value="ECO:0007669"/>
    <property type="project" value="UniProtKB-UniRule"/>
</dbReference>
<evidence type="ECO:0000256" key="1">
    <source>
        <dbReference type="RuleBase" id="RU367018"/>
    </source>
</evidence>
<keyword evidence="1" id="KW-0863">Zinc-finger</keyword>
<keyword evidence="1" id="KW-0539">Nucleus</keyword>